<feature type="signal peptide" evidence="1">
    <location>
        <begin position="1"/>
        <end position="24"/>
    </location>
</feature>
<evidence type="ECO:0000313" key="2">
    <source>
        <dbReference type="EMBL" id="KIJ27621.1"/>
    </source>
</evidence>
<protein>
    <submittedName>
        <fullName evidence="2">Uncharacterized protein</fullName>
    </submittedName>
</protein>
<gene>
    <name evidence="2" type="ORF">M422DRAFT_271167</name>
</gene>
<name>A0A0C9UQD1_SPHS4</name>
<keyword evidence="3" id="KW-1185">Reference proteome</keyword>
<feature type="chain" id="PRO_5002221218" evidence="1">
    <location>
        <begin position="25"/>
        <end position="125"/>
    </location>
</feature>
<sequence length="125" mass="13394">MFGFQVSASTLLAFAAVALNVVLGNSIPDESGNFSSYYLRINGCRSELTTQQTNTPPVLTPVNWITTTKGSNPAAASSAYRVTIQPPLTFPTVNISGAISVDNAYSLYFNGKLRNLLFILSLKAN</sequence>
<reference evidence="2 3" key="1">
    <citation type="submission" date="2014-06" db="EMBL/GenBank/DDBJ databases">
        <title>Evolutionary Origins and Diversification of the Mycorrhizal Mutualists.</title>
        <authorList>
            <consortium name="DOE Joint Genome Institute"/>
            <consortium name="Mycorrhizal Genomics Consortium"/>
            <person name="Kohler A."/>
            <person name="Kuo A."/>
            <person name="Nagy L.G."/>
            <person name="Floudas D."/>
            <person name="Copeland A."/>
            <person name="Barry K.W."/>
            <person name="Cichocki N."/>
            <person name="Veneault-Fourrey C."/>
            <person name="LaButti K."/>
            <person name="Lindquist E.A."/>
            <person name="Lipzen A."/>
            <person name="Lundell T."/>
            <person name="Morin E."/>
            <person name="Murat C."/>
            <person name="Riley R."/>
            <person name="Ohm R."/>
            <person name="Sun H."/>
            <person name="Tunlid A."/>
            <person name="Henrissat B."/>
            <person name="Grigoriev I.V."/>
            <person name="Hibbett D.S."/>
            <person name="Martin F."/>
        </authorList>
    </citation>
    <scope>NUCLEOTIDE SEQUENCE [LARGE SCALE GENOMIC DNA]</scope>
    <source>
        <strain evidence="2 3">SS14</strain>
    </source>
</reference>
<dbReference type="Proteomes" id="UP000054279">
    <property type="component" value="Unassembled WGS sequence"/>
</dbReference>
<evidence type="ECO:0000313" key="3">
    <source>
        <dbReference type="Proteomes" id="UP000054279"/>
    </source>
</evidence>
<keyword evidence="1" id="KW-0732">Signal</keyword>
<dbReference type="EMBL" id="KN837329">
    <property type="protein sequence ID" value="KIJ27621.1"/>
    <property type="molecule type" value="Genomic_DNA"/>
</dbReference>
<accession>A0A0C9UQD1</accession>
<proteinExistence type="predicted"/>
<organism evidence="2 3">
    <name type="scientific">Sphaerobolus stellatus (strain SS14)</name>
    <dbReference type="NCBI Taxonomy" id="990650"/>
    <lineage>
        <taxon>Eukaryota</taxon>
        <taxon>Fungi</taxon>
        <taxon>Dikarya</taxon>
        <taxon>Basidiomycota</taxon>
        <taxon>Agaricomycotina</taxon>
        <taxon>Agaricomycetes</taxon>
        <taxon>Phallomycetidae</taxon>
        <taxon>Geastrales</taxon>
        <taxon>Sphaerobolaceae</taxon>
        <taxon>Sphaerobolus</taxon>
    </lineage>
</organism>
<dbReference type="AlphaFoldDB" id="A0A0C9UQD1"/>
<evidence type="ECO:0000256" key="1">
    <source>
        <dbReference type="SAM" id="SignalP"/>
    </source>
</evidence>
<dbReference type="HOGENOM" id="CLU_1994057_0_0_1"/>